<dbReference type="Proteomes" id="UP001166021">
    <property type="component" value="Unassembled WGS sequence"/>
</dbReference>
<feature type="domain" description="Gfo/Idh/MocA-like oxidoreductase bacterial type C-terminal" evidence="3">
    <location>
        <begin position="176"/>
        <end position="257"/>
    </location>
</feature>
<feature type="transmembrane region" description="Helical" evidence="1">
    <location>
        <begin position="16"/>
        <end position="36"/>
    </location>
</feature>
<organism evidence="4 5">
    <name type="scientific">Maribacter aquimaris</name>
    <dbReference type="NCBI Taxonomy" id="2737171"/>
    <lineage>
        <taxon>Bacteria</taxon>
        <taxon>Pseudomonadati</taxon>
        <taxon>Bacteroidota</taxon>
        <taxon>Flavobacteriia</taxon>
        <taxon>Flavobacteriales</taxon>
        <taxon>Flavobacteriaceae</taxon>
        <taxon>Maribacter</taxon>
    </lineage>
</organism>
<dbReference type="PANTHER" id="PTHR43818:SF10">
    <property type="entry name" value="NADH-DEPENDENT DEHYDROGENASE-RELATED"/>
    <property type="match status" value="1"/>
</dbReference>
<feature type="domain" description="Gfo/Idh/MocA-like oxidoreductase N-terminal" evidence="2">
    <location>
        <begin position="41"/>
        <end position="160"/>
    </location>
</feature>
<dbReference type="Pfam" id="PF19051">
    <property type="entry name" value="GFO_IDH_MocA_C2"/>
    <property type="match status" value="1"/>
</dbReference>
<evidence type="ECO:0000313" key="5">
    <source>
        <dbReference type="Proteomes" id="UP001166021"/>
    </source>
</evidence>
<protein>
    <submittedName>
        <fullName evidence="4">Gfo/Idh/MocA family oxidoreductase</fullName>
    </submittedName>
</protein>
<reference evidence="4" key="1">
    <citation type="submission" date="2020-05" db="EMBL/GenBank/DDBJ databases">
        <title>The draft genome sequence of Maribacter sp. ANRC-HE7.</title>
        <authorList>
            <person name="Mu L."/>
        </authorList>
    </citation>
    <scope>NUCLEOTIDE SEQUENCE</scope>
    <source>
        <strain evidence="4">ANRC-HE7</strain>
    </source>
</reference>
<keyword evidence="1" id="KW-0472">Membrane</keyword>
<dbReference type="PANTHER" id="PTHR43818">
    <property type="entry name" value="BCDNA.GH03377"/>
    <property type="match status" value="1"/>
</dbReference>
<dbReference type="SUPFAM" id="SSF51735">
    <property type="entry name" value="NAD(P)-binding Rossmann-fold domains"/>
    <property type="match status" value="1"/>
</dbReference>
<gene>
    <name evidence="4" type="ORF">HPE56_12935</name>
</gene>
<dbReference type="Pfam" id="PF01408">
    <property type="entry name" value="GFO_IDH_MocA"/>
    <property type="match status" value="1"/>
</dbReference>
<dbReference type="InterPro" id="IPR043906">
    <property type="entry name" value="Gfo/Idh/MocA_OxRdtase_bact_C"/>
</dbReference>
<evidence type="ECO:0000313" key="4">
    <source>
        <dbReference type="EMBL" id="MBD0778700.1"/>
    </source>
</evidence>
<keyword evidence="1" id="KW-1133">Transmembrane helix</keyword>
<keyword evidence="5" id="KW-1185">Reference proteome</keyword>
<evidence type="ECO:0000256" key="1">
    <source>
        <dbReference type="SAM" id="Phobius"/>
    </source>
</evidence>
<accession>A0ABR7V426</accession>
<dbReference type="EMBL" id="JABTCF010000008">
    <property type="protein sequence ID" value="MBD0778700.1"/>
    <property type="molecule type" value="Genomic_DNA"/>
</dbReference>
<dbReference type="InterPro" id="IPR050463">
    <property type="entry name" value="Gfo/Idh/MocA_oxidrdct_glycsds"/>
</dbReference>
<proteinExistence type="predicted"/>
<dbReference type="SUPFAM" id="SSF55347">
    <property type="entry name" value="Glyceraldehyde-3-phosphate dehydrogenase-like, C-terminal domain"/>
    <property type="match status" value="1"/>
</dbReference>
<evidence type="ECO:0000259" key="2">
    <source>
        <dbReference type="Pfam" id="PF01408"/>
    </source>
</evidence>
<name>A0ABR7V426_9FLAO</name>
<dbReference type="RefSeq" id="WP_188244177.1">
    <property type="nucleotide sequence ID" value="NZ_JABTCF010000008.1"/>
</dbReference>
<comment type="caution">
    <text evidence="4">The sequence shown here is derived from an EMBL/GenBank/DDBJ whole genome shotgun (WGS) entry which is preliminary data.</text>
</comment>
<dbReference type="InterPro" id="IPR000683">
    <property type="entry name" value="Gfo/Idh/MocA-like_OxRdtase_N"/>
</dbReference>
<dbReference type="Gene3D" id="3.40.50.720">
    <property type="entry name" value="NAD(P)-binding Rossmann-like Domain"/>
    <property type="match status" value="1"/>
</dbReference>
<sequence>MCAYNKERRDFVKKSGLGLLGMAIAPSLLGNMGLGLKNRLRTAHIGVGGMGSEDLKAISSHKLVDVIALCDVDSTNLAAAQKLHPKAKVFSDYRVMLAEMKNEIDAVIVSTPDHTHAPASMMAMDLGKPVYCQKPLTHHVSEARAMKKLAVDKNLITQMGIQVHSFYDYKLATLLIQSGIIGKVHTVRAWSPKNWGYDGPKPQGSDPIPETLDWNLWLGTSAERPYKKDVYHPGNWRKLMDFGCGTLGDMGVHIFDTPYNALELDVPRTIRNECREPNGFGFPENNIVTYEFPGTKHTAEKLTWVWYDGPGAPKMHKDLILPGAKDATSATNVDKKEKSVEEKMSLDTKATGAGKLPDQGAMFIGDKGRLLLPHFMELPKKIVDGKYVDISDEIARIEKKNNMGKPIRNYNSEGQKHYHQFVDACLGQAECSAPFSYASRLTETILLGVIAGRFPNKTLHWDNNEAKFTEEEANQYLKSAYRDF</sequence>
<evidence type="ECO:0000259" key="3">
    <source>
        <dbReference type="Pfam" id="PF19051"/>
    </source>
</evidence>
<keyword evidence="1" id="KW-0812">Transmembrane</keyword>
<dbReference type="Gene3D" id="3.30.360.10">
    <property type="entry name" value="Dihydrodipicolinate Reductase, domain 2"/>
    <property type="match status" value="1"/>
</dbReference>
<dbReference type="InterPro" id="IPR036291">
    <property type="entry name" value="NAD(P)-bd_dom_sf"/>
</dbReference>